<dbReference type="GO" id="GO:0008233">
    <property type="term" value="F:peptidase activity"/>
    <property type="evidence" value="ECO:0007669"/>
    <property type="project" value="UniProtKB-KW"/>
</dbReference>
<dbReference type="EMBL" id="QBML01000021">
    <property type="protein sequence ID" value="PZO38880.1"/>
    <property type="molecule type" value="Genomic_DNA"/>
</dbReference>
<dbReference type="Proteomes" id="UP000249467">
    <property type="component" value="Unassembled WGS sequence"/>
</dbReference>
<dbReference type="GO" id="GO:0006508">
    <property type="term" value="P:proteolysis"/>
    <property type="evidence" value="ECO:0007669"/>
    <property type="project" value="UniProtKB-KW"/>
</dbReference>
<keyword evidence="1" id="KW-0645">Protease</keyword>
<protein>
    <submittedName>
        <fullName evidence="1">Clan AA aspartic protease</fullName>
    </submittedName>
</protein>
<dbReference type="InterPro" id="IPR022274">
    <property type="entry name" value="Peptidase_asp_AF0612"/>
</dbReference>
<name>A0A2W4W3I4_9CYAN</name>
<dbReference type="AlphaFoldDB" id="A0A2W4W3I4"/>
<dbReference type="NCBIfam" id="TIGR03698">
    <property type="entry name" value="clan_AA_DTGF"/>
    <property type="match status" value="1"/>
</dbReference>
<evidence type="ECO:0000313" key="2">
    <source>
        <dbReference type="Proteomes" id="UP000249467"/>
    </source>
</evidence>
<keyword evidence="1" id="KW-0378">Hydrolase</keyword>
<reference evidence="1 2" key="1">
    <citation type="submission" date="2018-04" db="EMBL/GenBank/DDBJ databases">
        <authorList>
            <person name="Go L.Y."/>
            <person name="Mitchell J.A."/>
        </authorList>
    </citation>
    <scope>NUCLEOTIDE SEQUENCE [LARGE SCALE GENOMIC DNA]</scope>
    <source>
        <strain evidence="1">ULC066bin1</strain>
    </source>
</reference>
<organism evidence="1 2">
    <name type="scientific">Pseudanabaena frigida</name>
    <dbReference type="NCBI Taxonomy" id="945775"/>
    <lineage>
        <taxon>Bacteria</taxon>
        <taxon>Bacillati</taxon>
        <taxon>Cyanobacteriota</taxon>
        <taxon>Cyanophyceae</taxon>
        <taxon>Pseudanabaenales</taxon>
        <taxon>Pseudanabaenaceae</taxon>
        <taxon>Pseudanabaena</taxon>
    </lineage>
</organism>
<accession>A0A2W4W3I4</accession>
<evidence type="ECO:0000313" key="1">
    <source>
        <dbReference type="EMBL" id="PZO38880.1"/>
    </source>
</evidence>
<sequence length="123" mass="13263">MMFGFVNNNCEAIIKVAVGRIGSQKIAVDAVIDTGFTSFLSLPLSVITDLGLPWHYRDIGTLADGSEVVFEIYKASVIWDGQEQIIDVAASDADPLVGMGLLYGFKLQIEVIEGGRVTIEALN</sequence>
<gene>
    <name evidence="1" type="ORF">DCF19_15530</name>
</gene>
<reference evidence="1 2" key="2">
    <citation type="submission" date="2018-06" db="EMBL/GenBank/DDBJ databases">
        <title>Metagenomic assembly of (sub)arctic Cyanobacteria and their associated microbiome from non-axenic cultures.</title>
        <authorList>
            <person name="Baurain D."/>
        </authorList>
    </citation>
    <scope>NUCLEOTIDE SEQUENCE [LARGE SCALE GENOMIC DNA]</scope>
    <source>
        <strain evidence="1">ULC066bin1</strain>
    </source>
</reference>
<proteinExistence type="predicted"/>
<comment type="caution">
    <text evidence="1">The sequence shown here is derived from an EMBL/GenBank/DDBJ whole genome shotgun (WGS) entry which is preliminary data.</text>
</comment>